<dbReference type="InterPro" id="IPR006976">
    <property type="entry name" value="VanZ-like"/>
</dbReference>
<dbReference type="PANTHER" id="PTHR28008">
    <property type="entry name" value="DOMAIN PROTEIN, PUTATIVE (AFU_ORTHOLOGUE AFUA_3G10980)-RELATED"/>
    <property type="match status" value="1"/>
</dbReference>
<sequence>MKKRTRYISRVLMLLYIAAVCLLCFADIRTDIGVNSTLLGIPADKIVHFTMFLPFPALMYAAFHRQERKPARFIVFMLATLIAGAAAGAGIEIIQQMTGYRSCDIMDFRADCLGLLAGAVLTTIYGAASKKW</sequence>
<dbReference type="NCBIfam" id="NF037970">
    <property type="entry name" value="vanZ_1"/>
    <property type="match status" value="1"/>
</dbReference>
<reference evidence="3" key="1">
    <citation type="submission" date="2020-10" db="EMBL/GenBank/DDBJ databases">
        <authorList>
            <person name="Gilroy R."/>
        </authorList>
    </citation>
    <scope>NUCLEOTIDE SEQUENCE</scope>
    <source>
        <strain evidence="3">B2-16538</strain>
    </source>
</reference>
<organism evidence="3 4">
    <name type="scientific">Candidatus Cryptobacteroides excrementavium</name>
    <dbReference type="NCBI Taxonomy" id="2840759"/>
    <lineage>
        <taxon>Bacteria</taxon>
        <taxon>Pseudomonadati</taxon>
        <taxon>Bacteroidota</taxon>
        <taxon>Bacteroidia</taxon>
        <taxon>Bacteroidales</taxon>
        <taxon>Candidatus Cryptobacteroides</taxon>
    </lineage>
</organism>
<evidence type="ECO:0000256" key="1">
    <source>
        <dbReference type="SAM" id="Phobius"/>
    </source>
</evidence>
<accession>A0A9D9NRX0</accession>
<feature type="domain" description="VanZ-like" evidence="2">
    <location>
        <begin position="41"/>
        <end position="124"/>
    </location>
</feature>
<keyword evidence="1" id="KW-0812">Transmembrane</keyword>
<feature type="transmembrane region" description="Helical" evidence="1">
    <location>
        <begin position="46"/>
        <end position="63"/>
    </location>
</feature>
<protein>
    <submittedName>
        <fullName evidence="3">VanZ family protein</fullName>
    </submittedName>
</protein>
<proteinExistence type="predicted"/>
<gene>
    <name evidence="3" type="primary">vanZ</name>
    <name evidence="3" type="ORF">IAB78_03540</name>
</gene>
<comment type="caution">
    <text evidence="3">The sequence shown here is derived from an EMBL/GenBank/DDBJ whole genome shotgun (WGS) entry which is preliminary data.</text>
</comment>
<dbReference type="Pfam" id="PF04892">
    <property type="entry name" value="VanZ"/>
    <property type="match status" value="1"/>
</dbReference>
<dbReference type="AlphaFoldDB" id="A0A9D9NRX0"/>
<feature type="transmembrane region" description="Helical" evidence="1">
    <location>
        <begin position="108"/>
        <end position="128"/>
    </location>
</feature>
<dbReference type="EMBL" id="JADILX010000063">
    <property type="protein sequence ID" value="MBO8485479.1"/>
    <property type="molecule type" value="Genomic_DNA"/>
</dbReference>
<feature type="transmembrane region" description="Helical" evidence="1">
    <location>
        <begin position="75"/>
        <end position="96"/>
    </location>
</feature>
<name>A0A9D9NRX0_9BACT</name>
<keyword evidence="1" id="KW-0472">Membrane</keyword>
<reference evidence="3" key="2">
    <citation type="journal article" date="2021" name="PeerJ">
        <title>Extensive microbial diversity within the chicken gut microbiome revealed by metagenomics and culture.</title>
        <authorList>
            <person name="Gilroy R."/>
            <person name="Ravi A."/>
            <person name="Getino M."/>
            <person name="Pursley I."/>
            <person name="Horton D.L."/>
            <person name="Alikhan N.F."/>
            <person name="Baker D."/>
            <person name="Gharbi K."/>
            <person name="Hall N."/>
            <person name="Watson M."/>
            <person name="Adriaenssens E.M."/>
            <person name="Foster-Nyarko E."/>
            <person name="Jarju S."/>
            <person name="Secka A."/>
            <person name="Antonio M."/>
            <person name="Oren A."/>
            <person name="Chaudhuri R.R."/>
            <person name="La Ragione R."/>
            <person name="Hildebrand F."/>
            <person name="Pallen M.J."/>
        </authorList>
    </citation>
    <scope>NUCLEOTIDE SEQUENCE</scope>
    <source>
        <strain evidence="3">B2-16538</strain>
    </source>
</reference>
<dbReference type="PANTHER" id="PTHR28008:SF1">
    <property type="entry name" value="DOMAIN PROTEIN, PUTATIVE (AFU_ORTHOLOGUE AFUA_3G10980)-RELATED"/>
    <property type="match status" value="1"/>
</dbReference>
<evidence type="ECO:0000313" key="4">
    <source>
        <dbReference type="Proteomes" id="UP000823750"/>
    </source>
</evidence>
<dbReference type="Proteomes" id="UP000823750">
    <property type="component" value="Unassembled WGS sequence"/>
</dbReference>
<evidence type="ECO:0000313" key="3">
    <source>
        <dbReference type="EMBL" id="MBO8485479.1"/>
    </source>
</evidence>
<keyword evidence="1" id="KW-1133">Transmembrane helix</keyword>
<evidence type="ECO:0000259" key="2">
    <source>
        <dbReference type="Pfam" id="PF04892"/>
    </source>
</evidence>